<gene>
    <name evidence="1" type="ordered locus">DGo_PD0005</name>
</gene>
<evidence type="ECO:0000313" key="1">
    <source>
        <dbReference type="EMBL" id="AFD28079.1"/>
    </source>
</evidence>
<evidence type="ECO:0000313" key="2">
    <source>
        <dbReference type="Proteomes" id="UP000007575"/>
    </source>
</evidence>
<dbReference type="HOGENOM" id="CLU_3182806_0_0_0"/>
<keyword evidence="1" id="KW-0614">Plasmid</keyword>
<organism evidence="1 2">
    <name type="scientific">Deinococcus gobiensis (strain DSM 21396 / JCM 16679 / CGMCC 1.7299 / I-0)</name>
    <dbReference type="NCBI Taxonomy" id="745776"/>
    <lineage>
        <taxon>Bacteria</taxon>
        <taxon>Thermotogati</taxon>
        <taxon>Deinococcota</taxon>
        <taxon>Deinococci</taxon>
        <taxon>Deinococcales</taxon>
        <taxon>Deinococcaceae</taxon>
        <taxon>Deinococcus</taxon>
    </lineage>
</organism>
<reference evidence="1 2" key="1">
    <citation type="journal article" date="2012" name="PLoS ONE">
        <title>Genome sequence and transcriptome analysis of the radioresistant bacterium Deinococcus gobiensis: insights into the extreme environmental adaptations.</title>
        <authorList>
            <person name="Yuan M."/>
            <person name="Chen M."/>
            <person name="Zhang W."/>
            <person name="Lu W."/>
            <person name="Wang J."/>
            <person name="Yang M."/>
            <person name="Zhao P."/>
            <person name="Tang R."/>
            <person name="Li X."/>
            <person name="Hao Y."/>
            <person name="Zhou Z."/>
            <person name="Zhan Y."/>
            <person name="Yu H."/>
            <person name="Teng C."/>
            <person name="Yan Y."/>
            <person name="Ping S."/>
            <person name="Wang Y."/>
            <person name="Lin M."/>
        </authorList>
    </citation>
    <scope>NUCLEOTIDE SEQUENCE [LARGE SCALE GENOMIC DNA]</scope>
    <source>
        <strain evidence="2">DSM 21396 / JCM 16679 / CGMCC 1.7299 / I-0</strain>
        <plasmid evidence="1">P4</plasmid>
    </source>
</reference>
<dbReference type="Proteomes" id="UP000007575">
    <property type="component" value="Plasmid P4"/>
</dbReference>
<accession>H8H3I2</accession>
<dbReference type="EMBL" id="CP002195">
    <property type="protein sequence ID" value="AFD28079.1"/>
    <property type="molecule type" value="Genomic_DNA"/>
</dbReference>
<protein>
    <submittedName>
        <fullName evidence="1">Uncharacterized protein</fullName>
    </submittedName>
</protein>
<sequence length="46" mass="5009">MMKSNLSGRTGTRSIGNSRFGFQPLTLQEMGVLVRRKSFPGSPGHS</sequence>
<dbReference type="KEGG" id="dgo:DGo_PD0005"/>
<proteinExistence type="predicted"/>
<dbReference type="AlphaFoldDB" id="H8H3I2"/>
<name>H8H3I2_DEIGI</name>
<geneLocation type="plasmid" evidence="1 2">
    <name>P4</name>
</geneLocation>
<keyword evidence="2" id="KW-1185">Reference proteome</keyword>